<feature type="region of interest" description="Disordered" evidence="15">
    <location>
        <begin position="291"/>
        <end position="428"/>
    </location>
</feature>
<dbReference type="AlphaFoldDB" id="A0A383V3K7"/>
<evidence type="ECO:0000256" key="5">
    <source>
        <dbReference type="ARBA" id="ARBA00022927"/>
    </source>
</evidence>
<dbReference type="PANTHER" id="PTHR23058">
    <property type="entry name" value="PEROXISOMAL MEMBRANE PROTEIN PEX14"/>
    <property type="match status" value="1"/>
</dbReference>
<sequence length="663" mass="66823">MSDADESSGTGLPGASSAPAAPQPAADQAVASFEAASLREDQIQNAVAFLSHPKVRGSPVSAKRSFLEKKGLTNAEIDEAFKRVPEAPAAAAAPAPATGAMPATTATATYGANNLVTYTQQQPAHAVPASQALVPQPTQPGALVPLQQQQLMAPPQQPVRWTQVVLGLGVAAASLYGLHQLLAPRVTAWAHQLTASRRAAQEAEAARTAALTAALQSLSEGQQQLLDSMQGLAAALQQQQQQQQQQRPGSSQAVRVVGGSGAYGGPGEAQSSISFHQQRVIYDEQLRCQSPGAAAAGSGGSQRQQQQQYSSNVRGWDPYADPSQGAAIRSGGGTSGPGYSSASNYSAAQQQQQQQQQQEGAASSIGGAGAGPAGGFEVVPRGMQAGSDAMWGASSSSSQRARAGTAGAPQPQQQQQQQQQGGRPDEAPHSAAFQEVMEMVRAGITPPNVRTDIDDSPPDPARPISAPQLAPRGKPWERSSVSSNTGSTPAAYGAASAAPSAVEDNFFQQQQQPYYGGSNGFGAADGYSSYSTAGAASSYAAPAAAGPGSASSIVDSLEAAAASSRHKSMEKAGAAYDLSHLLGHDPGSSDAPWRPPPPPAATVVARPGSSGSSSSRTGAGPAVGGAGAAVPSAEQVVAGVAASAVANVVAASETEQGVEAALA</sequence>
<dbReference type="InterPro" id="IPR025655">
    <property type="entry name" value="PEX14"/>
</dbReference>
<name>A0A383V3K7_TETOB</name>
<dbReference type="GO" id="GO:0005778">
    <property type="term" value="C:peroxisomal membrane"/>
    <property type="evidence" value="ECO:0007669"/>
    <property type="project" value="UniProtKB-SubCell"/>
</dbReference>
<comment type="subunit">
    <text evidence="13">Interacts with PEX13; forming the PEX13-PEX14 docking complex. Interacts with PEX5 (via WxxxF/Y motifs).</text>
</comment>
<dbReference type="Proteomes" id="UP000256970">
    <property type="component" value="Unassembled WGS sequence"/>
</dbReference>
<evidence type="ECO:0000256" key="4">
    <source>
        <dbReference type="ARBA" id="ARBA00022692"/>
    </source>
</evidence>
<keyword evidence="3 14" id="KW-0813">Transport</keyword>
<feature type="compositionally biased region" description="Low complexity" evidence="15">
    <location>
        <begin position="385"/>
        <end position="422"/>
    </location>
</feature>
<evidence type="ECO:0000256" key="13">
    <source>
        <dbReference type="ARBA" id="ARBA00064754"/>
    </source>
</evidence>
<proteinExistence type="inferred from homology"/>
<evidence type="ECO:0000256" key="8">
    <source>
        <dbReference type="ARBA" id="ARBA00023136"/>
    </source>
</evidence>
<organism evidence="18 19">
    <name type="scientific">Tetradesmus obliquus</name>
    <name type="common">Green alga</name>
    <name type="synonym">Acutodesmus obliquus</name>
    <dbReference type="NCBI Taxonomy" id="3088"/>
    <lineage>
        <taxon>Eukaryota</taxon>
        <taxon>Viridiplantae</taxon>
        <taxon>Chlorophyta</taxon>
        <taxon>core chlorophytes</taxon>
        <taxon>Chlorophyceae</taxon>
        <taxon>CS clade</taxon>
        <taxon>Sphaeropleales</taxon>
        <taxon>Scenedesmaceae</taxon>
        <taxon>Tetradesmus</taxon>
    </lineage>
</organism>
<dbReference type="InterPro" id="IPR040554">
    <property type="entry name" value="KPWE_PEX14_dom"/>
</dbReference>
<feature type="region of interest" description="Disordered" evidence="15">
    <location>
        <begin position="237"/>
        <end position="270"/>
    </location>
</feature>
<keyword evidence="9 14" id="KW-0576">Peroxisome</keyword>
<feature type="region of interest" description="Disordered" evidence="15">
    <location>
        <begin position="1"/>
        <end position="33"/>
    </location>
</feature>
<evidence type="ECO:0000256" key="7">
    <source>
        <dbReference type="ARBA" id="ARBA00023010"/>
    </source>
</evidence>
<keyword evidence="6" id="KW-1133">Transmembrane helix</keyword>
<keyword evidence="7" id="KW-0811">Translocation</keyword>
<evidence type="ECO:0000256" key="14">
    <source>
        <dbReference type="RuleBase" id="RU367032"/>
    </source>
</evidence>
<dbReference type="GO" id="GO:0005102">
    <property type="term" value="F:signaling receptor binding"/>
    <property type="evidence" value="ECO:0007669"/>
    <property type="project" value="TreeGrafter"/>
</dbReference>
<dbReference type="Pfam" id="PF17733">
    <property type="entry name" value="KPWE_dom"/>
    <property type="match status" value="1"/>
</dbReference>
<feature type="compositionally biased region" description="Low complexity" evidence="15">
    <location>
        <begin position="291"/>
        <end position="311"/>
    </location>
</feature>
<evidence type="ECO:0000256" key="11">
    <source>
        <dbReference type="ARBA" id="ARBA00029691"/>
    </source>
</evidence>
<keyword evidence="4" id="KW-0812">Transmembrane</keyword>
<evidence type="ECO:0000256" key="12">
    <source>
        <dbReference type="ARBA" id="ARBA00053920"/>
    </source>
</evidence>
<comment type="similarity">
    <text evidence="2 14">Belongs to the peroxin-14 family.</text>
</comment>
<feature type="domain" description="Peroxisomal membrane protein PEX14-like KPWE" evidence="17">
    <location>
        <begin position="428"/>
        <end position="478"/>
    </location>
</feature>
<comment type="subcellular location">
    <subcellularLocation>
        <location evidence="1">Peroxisome membrane</location>
        <topology evidence="1">Single-pass membrane protein</topology>
    </subcellularLocation>
</comment>
<keyword evidence="8 14" id="KW-0472">Membrane</keyword>
<protein>
    <recommendedName>
        <fullName evidence="10 14">Peroxisomal membrane protein PEX14</fullName>
    </recommendedName>
    <alternativeName>
        <fullName evidence="11 14">Peroxin-14</fullName>
    </alternativeName>
</protein>
<evidence type="ECO:0000259" key="17">
    <source>
        <dbReference type="Pfam" id="PF17733"/>
    </source>
</evidence>
<feature type="compositionally biased region" description="Gly residues" evidence="15">
    <location>
        <begin position="258"/>
        <end position="267"/>
    </location>
</feature>
<gene>
    <name evidence="18" type="ORF">BQ4739_LOCUS136</name>
</gene>
<dbReference type="FunFam" id="1.10.10.10:FF:000217">
    <property type="entry name" value="Peroxisomal membrane protein PEX14"/>
    <property type="match status" value="1"/>
</dbReference>
<dbReference type="PANTHER" id="PTHR23058:SF0">
    <property type="entry name" value="PEROXISOMAL MEMBRANE PROTEIN PEX14"/>
    <property type="match status" value="1"/>
</dbReference>
<evidence type="ECO:0000313" key="19">
    <source>
        <dbReference type="Proteomes" id="UP000256970"/>
    </source>
</evidence>
<feature type="compositionally biased region" description="Low complexity" evidence="15">
    <location>
        <begin position="337"/>
        <end position="365"/>
    </location>
</feature>
<evidence type="ECO:0000256" key="2">
    <source>
        <dbReference type="ARBA" id="ARBA00005443"/>
    </source>
</evidence>
<dbReference type="EMBL" id="FNXT01000003">
    <property type="protein sequence ID" value="SZX59523.1"/>
    <property type="molecule type" value="Genomic_DNA"/>
</dbReference>
<feature type="compositionally biased region" description="Low complexity" evidence="15">
    <location>
        <begin position="601"/>
        <end position="620"/>
    </location>
</feature>
<dbReference type="Pfam" id="PF04695">
    <property type="entry name" value="Pex14_N"/>
    <property type="match status" value="1"/>
</dbReference>
<feature type="region of interest" description="Disordered" evidence="15">
    <location>
        <begin position="579"/>
        <end position="628"/>
    </location>
</feature>
<feature type="compositionally biased region" description="Low complexity" evidence="15">
    <location>
        <begin position="237"/>
        <end position="246"/>
    </location>
</feature>
<feature type="compositionally biased region" description="Low complexity" evidence="15">
    <location>
        <begin position="15"/>
        <end position="32"/>
    </location>
</feature>
<dbReference type="STRING" id="3088.A0A383V3K7"/>
<keyword evidence="5 14" id="KW-0653">Protein transport</keyword>
<evidence type="ECO:0000256" key="15">
    <source>
        <dbReference type="SAM" id="MobiDB-lite"/>
    </source>
</evidence>
<feature type="compositionally biased region" description="Low complexity" evidence="15">
    <location>
        <begin position="485"/>
        <end position="496"/>
    </location>
</feature>
<evidence type="ECO:0000259" key="16">
    <source>
        <dbReference type="Pfam" id="PF04695"/>
    </source>
</evidence>
<dbReference type="InterPro" id="IPR036388">
    <property type="entry name" value="WH-like_DNA-bd_sf"/>
</dbReference>
<feature type="region of interest" description="Disordered" evidence="15">
    <location>
        <begin position="446"/>
        <end position="496"/>
    </location>
</feature>
<keyword evidence="19" id="KW-1185">Reference proteome</keyword>
<comment type="function">
    <text evidence="12 14">Component of the PEX13-PEX14 docking complex, a translocon channel that specifically mediates the import of peroxisomal cargo proteins bound to PEX5 receptor. The PEX13-PEX14 docking complex forms a large import pore which can be opened to a diameter of about 9 nm. Mechanistically, PEX5 receptor along with cargo proteins associates with the PEX14 subunit of the PEX13-PEX14 docking complex in the cytosol, leading to the insertion of the receptor into the organelle membrane with the concomitant translocation of the cargo into the peroxisome matrix.</text>
</comment>
<evidence type="ECO:0000256" key="3">
    <source>
        <dbReference type="ARBA" id="ARBA00022448"/>
    </source>
</evidence>
<dbReference type="InterPro" id="IPR006785">
    <property type="entry name" value="Pex14_N"/>
</dbReference>
<evidence type="ECO:0000256" key="9">
    <source>
        <dbReference type="ARBA" id="ARBA00023140"/>
    </source>
</evidence>
<evidence type="ECO:0000256" key="1">
    <source>
        <dbReference type="ARBA" id="ARBA00004549"/>
    </source>
</evidence>
<dbReference type="GO" id="GO:1990429">
    <property type="term" value="C:peroxisomal importomer complex"/>
    <property type="evidence" value="ECO:0007669"/>
    <property type="project" value="TreeGrafter"/>
</dbReference>
<accession>A0A383V3K7</accession>
<dbReference type="Gene3D" id="1.10.10.10">
    <property type="entry name" value="Winged helix-like DNA-binding domain superfamily/Winged helix DNA-binding domain"/>
    <property type="match status" value="1"/>
</dbReference>
<evidence type="ECO:0000256" key="6">
    <source>
        <dbReference type="ARBA" id="ARBA00022989"/>
    </source>
</evidence>
<feature type="domain" description="Peroxisome membrane anchor protein Pex14p N-terminal" evidence="16">
    <location>
        <begin position="39"/>
        <end position="83"/>
    </location>
</feature>
<evidence type="ECO:0000256" key="10">
    <source>
        <dbReference type="ARBA" id="ARBA00029502"/>
    </source>
</evidence>
<dbReference type="GO" id="GO:0016560">
    <property type="term" value="P:protein import into peroxisome matrix, docking"/>
    <property type="evidence" value="ECO:0007669"/>
    <property type="project" value="UniProtKB-UniRule"/>
</dbReference>
<reference evidence="18 19" key="1">
    <citation type="submission" date="2016-10" db="EMBL/GenBank/DDBJ databases">
        <authorList>
            <person name="Cai Z."/>
        </authorList>
    </citation>
    <scope>NUCLEOTIDE SEQUENCE [LARGE SCALE GENOMIC DNA]</scope>
</reference>
<evidence type="ECO:0000313" key="18">
    <source>
        <dbReference type="EMBL" id="SZX59523.1"/>
    </source>
</evidence>